<dbReference type="EMBL" id="DYZA01000111">
    <property type="protein sequence ID" value="HJD97153.1"/>
    <property type="molecule type" value="Genomic_DNA"/>
</dbReference>
<dbReference type="GO" id="GO:0016787">
    <property type="term" value="F:hydrolase activity"/>
    <property type="evidence" value="ECO:0007669"/>
    <property type="project" value="InterPro"/>
</dbReference>
<evidence type="ECO:0000313" key="3">
    <source>
        <dbReference type="EMBL" id="HJD97153.1"/>
    </source>
</evidence>
<evidence type="ECO:0000256" key="1">
    <source>
        <dbReference type="ARBA" id="ARBA00023239"/>
    </source>
</evidence>
<proteinExistence type="predicted"/>
<dbReference type="AlphaFoldDB" id="A0A921AWP1"/>
<dbReference type="SUPFAM" id="SSF51556">
    <property type="entry name" value="Metallo-dependent hydrolases"/>
    <property type="match status" value="1"/>
</dbReference>
<dbReference type="InterPro" id="IPR032465">
    <property type="entry name" value="ACMSD"/>
</dbReference>
<protein>
    <submittedName>
        <fullName evidence="3">Amidohydrolase family protein</fullName>
    </submittedName>
</protein>
<accession>A0A921AWP1</accession>
<dbReference type="Gene3D" id="3.20.20.140">
    <property type="entry name" value="Metal-dependent hydrolases"/>
    <property type="match status" value="1"/>
</dbReference>
<gene>
    <name evidence="3" type="ORF">K8W16_05870</name>
</gene>
<keyword evidence="1" id="KW-0456">Lyase</keyword>
<evidence type="ECO:0000259" key="2">
    <source>
        <dbReference type="Pfam" id="PF04909"/>
    </source>
</evidence>
<dbReference type="RefSeq" id="WP_304122038.1">
    <property type="nucleotide sequence ID" value="NZ_DYZA01000111.1"/>
</dbReference>
<feature type="domain" description="Amidohydrolase-related" evidence="2">
    <location>
        <begin position="60"/>
        <end position="277"/>
    </location>
</feature>
<organism evidence="3 4">
    <name type="scientific">Mailhella massiliensis</name>
    <dbReference type="NCBI Taxonomy" id="1903261"/>
    <lineage>
        <taxon>Bacteria</taxon>
        <taxon>Pseudomonadati</taxon>
        <taxon>Thermodesulfobacteriota</taxon>
        <taxon>Desulfovibrionia</taxon>
        <taxon>Desulfovibrionales</taxon>
        <taxon>Desulfovibrionaceae</taxon>
        <taxon>Mailhella</taxon>
    </lineage>
</organism>
<evidence type="ECO:0000313" key="4">
    <source>
        <dbReference type="Proteomes" id="UP000698963"/>
    </source>
</evidence>
<dbReference type="PANTHER" id="PTHR21240">
    <property type="entry name" value="2-AMINO-3-CARBOXYLMUCONATE-6-SEMIALDEHYDE DECARBOXYLASE"/>
    <property type="match status" value="1"/>
</dbReference>
<reference evidence="3" key="1">
    <citation type="journal article" date="2021" name="PeerJ">
        <title>Extensive microbial diversity within the chicken gut microbiome revealed by metagenomics and culture.</title>
        <authorList>
            <person name="Gilroy R."/>
            <person name="Ravi A."/>
            <person name="Getino M."/>
            <person name="Pursley I."/>
            <person name="Horton D.L."/>
            <person name="Alikhan N.F."/>
            <person name="Baker D."/>
            <person name="Gharbi K."/>
            <person name="Hall N."/>
            <person name="Watson M."/>
            <person name="Adriaenssens E.M."/>
            <person name="Foster-Nyarko E."/>
            <person name="Jarju S."/>
            <person name="Secka A."/>
            <person name="Antonio M."/>
            <person name="Oren A."/>
            <person name="Chaudhuri R.R."/>
            <person name="La Ragione R."/>
            <person name="Hildebrand F."/>
            <person name="Pallen M.J."/>
        </authorList>
    </citation>
    <scope>NUCLEOTIDE SEQUENCE</scope>
    <source>
        <strain evidence="3">ChiGjej2B2-19336</strain>
    </source>
</reference>
<dbReference type="GO" id="GO:0016831">
    <property type="term" value="F:carboxy-lyase activity"/>
    <property type="evidence" value="ECO:0007669"/>
    <property type="project" value="InterPro"/>
</dbReference>
<comment type="caution">
    <text evidence="3">The sequence shown here is derived from an EMBL/GenBank/DDBJ whole genome shotgun (WGS) entry which is preliminary data.</text>
</comment>
<dbReference type="InterPro" id="IPR032466">
    <property type="entry name" value="Metal_Hydrolase"/>
</dbReference>
<dbReference type="Pfam" id="PF04909">
    <property type="entry name" value="Amidohydro_2"/>
    <property type="match status" value="1"/>
</dbReference>
<reference evidence="3" key="2">
    <citation type="submission" date="2021-09" db="EMBL/GenBank/DDBJ databases">
        <authorList>
            <person name="Gilroy R."/>
        </authorList>
    </citation>
    <scope>NUCLEOTIDE SEQUENCE</scope>
    <source>
        <strain evidence="3">ChiGjej2B2-19336</strain>
    </source>
</reference>
<dbReference type="InterPro" id="IPR006680">
    <property type="entry name" value="Amidohydro-rel"/>
</dbReference>
<name>A0A921AWP1_9BACT</name>
<sequence>MIIDMRLRPPYKSICNMGLYTAQEHIVPVMHKNGGRLAPSAREKSMPMLIEEMDQAGITMGVVPIRTADGVSNDDLVQLLADYPGRFVGMAGVDPTDGILKAFDTIDIYVHNGPCKGIVMELPFCKKGPLHCNDRYLWAIYEKCEAEQVPVMLQWGGMFAPDLKLYDPTELDKVAVSFPRMTLIAAHAGWPFVTEIIQVAFCRNNIYLAPDTYMTPNTPGYQDYVRAAKNMLSERICFSTAYPLATIADTKKSFMELGLSEEILGNVFCNNAVRALHLEDQMR</sequence>
<dbReference type="Proteomes" id="UP000698963">
    <property type="component" value="Unassembled WGS sequence"/>
</dbReference>